<name>A0A091JDL0_EGRGA</name>
<feature type="domain" description="P-type" evidence="6">
    <location>
        <begin position="28"/>
        <end position="73"/>
    </location>
</feature>
<dbReference type="FunFam" id="4.10.110.10:FF:000006">
    <property type="entry name" value="Trefoil factor 1"/>
    <property type="match status" value="2"/>
</dbReference>
<dbReference type="STRING" id="188379.A0A091JDL0"/>
<dbReference type="Pfam" id="PF00088">
    <property type="entry name" value="Trefoil"/>
    <property type="match status" value="2"/>
</dbReference>
<dbReference type="InterPro" id="IPR000519">
    <property type="entry name" value="P_trefoil_dom"/>
</dbReference>
<feature type="non-terminal residue" evidence="7">
    <location>
        <position position="126"/>
    </location>
</feature>
<dbReference type="SMART" id="SM00018">
    <property type="entry name" value="PD"/>
    <property type="match status" value="2"/>
</dbReference>
<feature type="chain" id="PRO_5001875478" evidence="5">
    <location>
        <begin position="22"/>
        <end position="126"/>
    </location>
</feature>
<feature type="signal peptide" evidence="5">
    <location>
        <begin position="1"/>
        <end position="21"/>
    </location>
</feature>
<reference evidence="7 8" key="1">
    <citation type="submission" date="2014-04" db="EMBL/GenBank/DDBJ databases">
        <title>Genome evolution of avian class.</title>
        <authorList>
            <person name="Zhang G."/>
            <person name="Li C."/>
        </authorList>
    </citation>
    <scope>NUCLEOTIDE SEQUENCE [LARGE SCALE GENOMIC DNA]</scope>
    <source>
        <strain evidence="7">BGI_Z169</strain>
    </source>
</reference>
<dbReference type="EMBL" id="KK501770">
    <property type="protein sequence ID" value="KFP17795.1"/>
    <property type="molecule type" value="Genomic_DNA"/>
</dbReference>
<keyword evidence="5" id="KW-0732">Signal</keyword>
<dbReference type="PANTHER" id="PTHR13826">
    <property type="entry name" value="INTESTINAL TREFOIL FACTOR-RELATED"/>
    <property type="match status" value="1"/>
</dbReference>
<feature type="disulfide bond" evidence="4">
    <location>
        <begin position="91"/>
        <end position="106"/>
    </location>
</feature>
<dbReference type="GO" id="GO:0030277">
    <property type="term" value="P:maintenance of gastrointestinal epithelium"/>
    <property type="evidence" value="ECO:0007669"/>
    <property type="project" value="TreeGrafter"/>
</dbReference>
<keyword evidence="2" id="KW-0964">Secreted</keyword>
<evidence type="ECO:0000256" key="1">
    <source>
        <dbReference type="ARBA" id="ARBA00004613"/>
    </source>
</evidence>
<accession>A0A091JDL0</accession>
<evidence type="ECO:0000313" key="8">
    <source>
        <dbReference type="Proteomes" id="UP000053119"/>
    </source>
</evidence>
<keyword evidence="8" id="KW-1185">Reference proteome</keyword>
<evidence type="ECO:0000259" key="6">
    <source>
        <dbReference type="PROSITE" id="PS51448"/>
    </source>
</evidence>
<dbReference type="PROSITE" id="PS00025">
    <property type="entry name" value="P_TREFOIL_1"/>
    <property type="match status" value="2"/>
</dbReference>
<dbReference type="SUPFAM" id="SSF57492">
    <property type="entry name" value="Trefoil"/>
    <property type="match status" value="2"/>
</dbReference>
<dbReference type="InterPro" id="IPR017994">
    <property type="entry name" value="P_trefoil_chordata"/>
</dbReference>
<dbReference type="GO" id="GO:0005615">
    <property type="term" value="C:extracellular space"/>
    <property type="evidence" value="ECO:0007669"/>
    <property type="project" value="TreeGrafter"/>
</dbReference>
<evidence type="ECO:0000256" key="3">
    <source>
        <dbReference type="ARBA" id="ARBA00023157"/>
    </source>
</evidence>
<comment type="caution">
    <text evidence="4">Lacks conserved residue(s) required for the propagation of feature annotation.</text>
</comment>
<feature type="disulfide bond" evidence="4">
    <location>
        <begin position="101"/>
        <end position="118"/>
    </location>
</feature>
<keyword evidence="3 4" id="KW-1015">Disulfide bond</keyword>
<feature type="disulfide bond" evidence="4">
    <location>
        <begin position="52"/>
        <end position="69"/>
    </location>
</feature>
<sequence>MDPKAICVLSVILVAALSTLAEGNPAPTRCQCKLGSRERQNCGYPGITAAECRTAGCCFDSSVPGVPWCFVPKEKKVRKVCPNNFHARVNCGFPGITAKECEQQGCCFRPYPPGFPWCFYHHTVEE</sequence>
<feature type="disulfide bond" evidence="4">
    <location>
        <begin position="81"/>
        <end position="107"/>
    </location>
</feature>
<evidence type="ECO:0000313" key="7">
    <source>
        <dbReference type="EMBL" id="KFP17795.1"/>
    </source>
</evidence>
<dbReference type="PRINTS" id="PR00680">
    <property type="entry name" value="PTREFOIL"/>
</dbReference>
<dbReference type="PROSITE" id="PS51448">
    <property type="entry name" value="P_TREFOIL_2"/>
    <property type="match status" value="2"/>
</dbReference>
<feature type="domain" description="P-type" evidence="6">
    <location>
        <begin position="79"/>
        <end position="122"/>
    </location>
</feature>
<dbReference type="InterPro" id="IPR044913">
    <property type="entry name" value="P_trefoil_dom_sf"/>
</dbReference>
<proteinExistence type="predicted"/>
<feature type="disulfide bond" evidence="4">
    <location>
        <begin position="42"/>
        <end position="57"/>
    </location>
</feature>
<organism evidence="7 8">
    <name type="scientific">Egretta garzetta</name>
    <name type="common">Little egret</name>
    <dbReference type="NCBI Taxonomy" id="188379"/>
    <lineage>
        <taxon>Eukaryota</taxon>
        <taxon>Metazoa</taxon>
        <taxon>Chordata</taxon>
        <taxon>Craniata</taxon>
        <taxon>Vertebrata</taxon>
        <taxon>Euteleostomi</taxon>
        <taxon>Archelosauria</taxon>
        <taxon>Archosauria</taxon>
        <taxon>Dinosauria</taxon>
        <taxon>Saurischia</taxon>
        <taxon>Theropoda</taxon>
        <taxon>Coelurosauria</taxon>
        <taxon>Aves</taxon>
        <taxon>Neognathae</taxon>
        <taxon>Neoaves</taxon>
        <taxon>Aequornithes</taxon>
        <taxon>Pelecaniformes</taxon>
        <taxon>Ardeidae</taxon>
        <taxon>Egretta</taxon>
    </lineage>
</organism>
<dbReference type="Gene3D" id="4.10.110.10">
    <property type="entry name" value="Spasmolytic Protein, domain 1"/>
    <property type="match status" value="2"/>
</dbReference>
<evidence type="ECO:0000256" key="2">
    <source>
        <dbReference type="ARBA" id="ARBA00022525"/>
    </source>
</evidence>
<evidence type="ECO:0000256" key="5">
    <source>
        <dbReference type="SAM" id="SignalP"/>
    </source>
</evidence>
<dbReference type="InterPro" id="IPR017957">
    <property type="entry name" value="P_trefoil_CS"/>
</dbReference>
<gene>
    <name evidence="7" type="ORF">Z169_11024</name>
</gene>
<dbReference type="Proteomes" id="UP000053119">
    <property type="component" value="Unassembled WGS sequence"/>
</dbReference>
<evidence type="ECO:0000256" key="4">
    <source>
        <dbReference type="PROSITE-ProRule" id="PRU00779"/>
    </source>
</evidence>
<dbReference type="PANTHER" id="PTHR13826:SF14">
    <property type="entry name" value="TREFOIL FACTOR 2"/>
    <property type="match status" value="1"/>
</dbReference>
<protein>
    <submittedName>
        <fullName evidence="7">Trefoil factor 2</fullName>
    </submittedName>
</protein>
<dbReference type="AlphaFoldDB" id="A0A091JDL0"/>
<comment type="subcellular location">
    <subcellularLocation>
        <location evidence="1">Secreted</location>
    </subcellularLocation>
</comment>
<dbReference type="CDD" id="cd00111">
    <property type="entry name" value="Trefoil"/>
    <property type="match status" value="2"/>
</dbReference>